<dbReference type="Proteomes" id="UP000177167">
    <property type="component" value="Unassembled WGS sequence"/>
</dbReference>
<dbReference type="AlphaFoldDB" id="A0A1F8FBW3"/>
<evidence type="ECO:0000313" key="3">
    <source>
        <dbReference type="Proteomes" id="UP000177167"/>
    </source>
</evidence>
<dbReference type="InterPro" id="IPR046348">
    <property type="entry name" value="SIS_dom_sf"/>
</dbReference>
<dbReference type="GO" id="GO:1901135">
    <property type="term" value="P:carbohydrate derivative metabolic process"/>
    <property type="evidence" value="ECO:0007669"/>
    <property type="project" value="InterPro"/>
</dbReference>
<dbReference type="EMBL" id="MGJP01000003">
    <property type="protein sequence ID" value="OGN10642.1"/>
    <property type="molecule type" value="Genomic_DNA"/>
</dbReference>
<dbReference type="CDD" id="cd05006">
    <property type="entry name" value="SIS_GmhA"/>
    <property type="match status" value="1"/>
</dbReference>
<dbReference type="PANTHER" id="PTHR30390:SF6">
    <property type="entry name" value="DNAA INITIATOR-ASSOCIATING PROTEIN DIAA"/>
    <property type="match status" value="1"/>
</dbReference>
<dbReference type="SUPFAM" id="SSF53697">
    <property type="entry name" value="SIS domain"/>
    <property type="match status" value="1"/>
</dbReference>
<dbReference type="PANTHER" id="PTHR30390">
    <property type="entry name" value="SEDOHEPTULOSE 7-PHOSPHATE ISOMERASE / DNAA INITIATOR-ASSOCIATING FACTOR FOR REPLICATION INITIATION"/>
    <property type="match status" value="1"/>
</dbReference>
<dbReference type="InterPro" id="IPR001347">
    <property type="entry name" value="SIS_dom"/>
</dbReference>
<reference evidence="2 3" key="1">
    <citation type="journal article" date="2016" name="Nat. Commun.">
        <title>Thousands of microbial genomes shed light on interconnected biogeochemical processes in an aquifer system.</title>
        <authorList>
            <person name="Anantharaman K."/>
            <person name="Brown C.T."/>
            <person name="Hug L.A."/>
            <person name="Sharon I."/>
            <person name="Castelle C.J."/>
            <person name="Probst A.J."/>
            <person name="Thomas B.C."/>
            <person name="Singh A."/>
            <person name="Wilkins M.J."/>
            <person name="Karaoz U."/>
            <person name="Brodie E.L."/>
            <person name="Williams K.H."/>
            <person name="Hubbard S.S."/>
            <person name="Banfield J.F."/>
        </authorList>
    </citation>
    <scope>NUCLEOTIDE SEQUENCE [LARGE SCALE GENOMIC DNA]</scope>
</reference>
<accession>A0A1F8FBW3</accession>
<dbReference type="Gene3D" id="3.40.50.10490">
    <property type="entry name" value="Glucose-6-phosphate isomerase like protein, domain 1"/>
    <property type="match status" value="1"/>
</dbReference>
<comment type="caution">
    <text evidence="2">The sequence shown here is derived from an EMBL/GenBank/DDBJ whole genome shotgun (WGS) entry which is preliminary data.</text>
</comment>
<proteinExistence type="predicted"/>
<gene>
    <name evidence="2" type="ORF">A3J46_05545</name>
</gene>
<evidence type="ECO:0000259" key="1">
    <source>
        <dbReference type="PROSITE" id="PS51464"/>
    </source>
</evidence>
<sequence length="197" mass="22120">MRRIKDQFELRRQLAFNIFRDDGFQEQIIQAFLILIQAIRAGRKVLIFGNGGSAAQAQHFAAELVCQFEKRRKAMPAIALTTDSSILTAQSNDFGFPSVFARQIEALVCQGDVAVGFTTSDVSDHENDHHSWNVRNAFEAAMVRGAKNIGFFSAKTKYLLDMVDVAIIVPNENTALIQEVHQQIAHILCHLLEDELF</sequence>
<dbReference type="Pfam" id="PF13580">
    <property type="entry name" value="SIS_2"/>
    <property type="match status" value="1"/>
</dbReference>
<dbReference type="GO" id="GO:0097367">
    <property type="term" value="F:carbohydrate derivative binding"/>
    <property type="evidence" value="ECO:0007669"/>
    <property type="project" value="InterPro"/>
</dbReference>
<name>A0A1F8FBW3_9BACT</name>
<dbReference type="InterPro" id="IPR035461">
    <property type="entry name" value="GmhA/DiaA"/>
</dbReference>
<evidence type="ECO:0000313" key="2">
    <source>
        <dbReference type="EMBL" id="OGN10642.1"/>
    </source>
</evidence>
<feature type="domain" description="SIS" evidence="1">
    <location>
        <begin position="35"/>
        <end position="197"/>
    </location>
</feature>
<dbReference type="PROSITE" id="PS51464">
    <property type="entry name" value="SIS"/>
    <property type="match status" value="1"/>
</dbReference>
<organism evidence="2 3">
    <name type="scientific">Candidatus Yanofskybacteria bacterium RIFCSPHIGHO2_02_FULL_41_11</name>
    <dbReference type="NCBI Taxonomy" id="1802675"/>
    <lineage>
        <taxon>Bacteria</taxon>
        <taxon>Candidatus Yanofskyibacteriota</taxon>
    </lineage>
</organism>
<dbReference type="InterPro" id="IPR050099">
    <property type="entry name" value="SIS_GmhA/DiaA_subfam"/>
</dbReference>
<protein>
    <recommendedName>
        <fullName evidence="1">SIS domain-containing protein</fullName>
    </recommendedName>
</protein>